<dbReference type="UniPathway" id="UPA00115">
    <property type="reaction ID" value="UER00410"/>
</dbReference>
<comment type="subunit">
    <text evidence="2 5">Homodimer.</text>
</comment>
<feature type="binding site" evidence="8">
    <location>
        <begin position="33"/>
        <end position="35"/>
    </location>
    <ligand>
        <name>NADP(+)</name>
        <dbReference type="ChEBI" id="CHEBI:58349"/>
    </ligand>
</feature>
<keyword evidence="4 9" id="KW-0311">Gluconate utilization</keyword>
<feature type="binding site" evidence="8">
    <location>
        <begin position="74"/>
        <end position="76"/>
    </location>
    <ligand>
        <name>NADP(+)</name>
        <dbReference type="ChEBI" id="CHEBI:58349"/>
    </ligand>
</feature>
<keyword evidence="5 9" id="KW-0521">NADP</keyword>
<feature type="binding site" evidence="8">
    <location>
        <position position="102"/>
    </location>
    <ligand>
        <name>NADP(+)</name>
        <dbReference type="ChEBI" id="CHEBI:58349"/>
    </ligand>
</feature>
<dbReference type="Gene3D" id="1.20.5.320">
    <property type="entry name" value="6-Phosphogluconate Dehydrogenase, domain 3"/>
    <property type="match status" value="1"/>
</dbReference>
<dbReference type="FunFam" id="3.40.50.720:FF:000007">
    <property type="entry name" value="6-phosphogluconate dehydrogenase, decarboxylating"/>
    <property type="match status" value="1"/>
</dbReference>
<keyword evidence="12" id="KW-1185">Reference proteome</keyword>
<dbReference type="OrthoDB" id="9804542at2"/>
<proteinExistence type="inferred from homology"/>
<keyword evidence="3 5" id="KW-0560">Oxidoreductase</keyword>
<dbReference type="GO" id="GO:0004616">
    <property type="term" value="F:phosphogluconate dehydrogenase (decarboxylating) activity"/>
    <property type="evidence" value="ECO:0007669"/>
    <property type="project" value="UniProtKB-EC"/>
</dbReference>
<evidence type="ECO:0000256" key="7">
    <source>
        <dbReference type="PIRSR" id="PIRSR000109-2"/>
    </source>
</evidence>
<dbReference type="InterPro" id="IPR006113">
    <property type="entry name" value="6PGDH_Gnd/GntZ"/>
</dbReference>
<evidence type="ECO:0000313" key="11">
    <source>
        <dbReference type="EMBL" id="AMC93062.1"/>
    </source>
</evidence>
<dbReference type="GO" id="GO:0019521">
    <property type="term" value="P:D-gluconate metabolic process"/>
    <property type="evidence" value="ECO:0007669"/>
    <property type="project" value="UniProtKB-KW"/>
</dbReference>
<comment type="catalytic activity">
    <reaction evidence="5 9">
        <text>6-phospho-D-gluconate + NADP(+) = D-ribulose 5-phosphate + CO2 + NADPH</text>
        <dbReference type="Rhea" id="RHEA:10116"/>
        <dbReference type="ChEBI" id="CHEBI:16526"/>
        <dbReference type="ChEBI" id="CHEBI:57783"/>
        <dbReference type="ChEBI" id="CHEBI:58121"/>
        <dbReference type="ChEBI" id="CHEBI:58349"/>
        <dbReference type="ChEBI" id="CHEBI:58759"/>
        <dbReference type="EC" id="1.1.1.44"/>
    </reaction>
</comment>
<protein>
    <recommendedName>
        <fullName evidence="5 9">6-phosphogluconate dehydrogenase, decarboxylating</fullName>
        <ecNumber evidence="5 9">1.1.1.44</ecNumber>
    </recommendedName>
</protein>
<feature type="domain" description="6-phosphogluconate dehydrogenase C-terminal" evidence="10">
    <location>
        <begin position="178"/>
        <end position="468"/>
    </location>
</feature>
<dbReference type="PANTHER" id="PTHR11811">
    <property type="entry name" value="6-PHOSPHOGLUCONATE DEHYDROGENASE"/>
    <property type="match status" value="1"/>
</dbReference>
<evidence type="ECO:0000256" key="8">
    <source>
        <dbReference type="PIRSR" id="PIRSR000109-3"/>
    </source>
</evidence>
<evidence type="ECO:0000259" key="10">
    <source>
        <dbReference type="SMART" id="SM01350"/>
    </source>
</evidence>
<comment type="similarity">
    <text evidence="1 5 9">Belongs to the 6-phosphogluconate dehydrogenase family.</text>
</comment>
<evidence type="ECO:0000256" key="4">
    <source>
        <dbReference type="ARBA" id="ARBA00023064"/>
    </source>
</evidence>
<dbReference type="GO" id="GO:0006098">
    <property type="term" value="P:pentose-phosphate shunt"/>
    <property type="evidence" value="ECO:0007669"/>
    <property type="project" value="UniProtKB-UniPathway"/>
</dbReference>
<feature type="binding site" description="in other chain" evidence="7">
    <location>
        <position position="190"/>
    </location>
    <ligand>
        <name>substrate</name>
        <note>ligand shared between dimeric partners</note>
    </ligand>
</feature>
<dbReference type="GO" id="GO:0050661">
    <property type="term" value="F:NADP binding"/>
    <property type="evidence" value="ECO:0007669"/>
    <property type="project" value="InterPro"/>
</dbReference>
<dbReference type="Gene3D" id="3.40.50.720">
    <property type="entry name" value="NAD(P)-binding Rossmann-like Domain"/>
    <property type="match status" value="1"/>
</dbReference>
<feature type="binding site" description="in other chain" evidence="7">
    <location>
        <begin position="128"/>
        <end position="130"/>
    </location>
    <ligand>
        <name>substrate</name>
        <note>ligand shared between dimeric partners</note>
    </ligand>
</feature>
<dbReference type="KEGG" id="erl:AOC36_03440"/>
<comment type="pathway">
    <text evidence="5 9">Carbohydrate degradation; pentose phosphate pathway; D-ribulose 5-phosphate from D-glucose 6-phosphate (oxidative stage): step 3/3.</text>
</comment>
<feature type="binding site" evidence="7">
    <location>
        <position position="446"/>
    </location>
    <ligand>
        <name>substrate</name>
        <note>ligand shared between dimeric partners</note>
    </ligand>
</feature>
<evidence type="ECO:0000256" key="1">
    <source>
        <dbReference type="ARBA" id="ARBA00008419"/>
    </source>
</evidence>
<dbReference type="InterPro" id="IPR006114">
    <property type="entry name" value="6PGDH_C"/>
</dbReference>
<evidence type="ECO:0000256" key="3">
    <source>
        <dbReference type="ARBA" id="ARBA00023002"/>
    </source>
</evidence>
<evidence type="ECO:0000256" key="5">
    <source>
        <dbReference type="PIRNR" id="PIRNR000109"/>
    </source>
</evidence>
<dbReference type="NCBIfam" id="NF006765">
    <property type="entry name" value="PRK09287.1"/>
    <property type="match status" value="1"/>
</dbReference>
<dbReference type="PROSITE" id="PS00461">
    <property type="entry name" value="6PGD"/>
    <property type="match status" value="1"/>
</dbReference>
<dbReference type="FunFam" id="1.20.5.320:FF:000001">
    <property type="entry name" value="6-phosphogluconate dehydrogenase, decarboxylating"/>
    <property type="match status" value="1"/>
</dbReference>
<name>A0A120JTJ5_9FIRM</name>
<feature type="binding site" description="in other chain" evidence="7">
    <location>
        <begin position="185"/>
        <end position="186"/>
    </location>
    <ligand>
        <name>substrate</name>
        <note>ligand shared between dimeric partners</note>
    </ligand>
</feature>
<evidence type="ECO:0000256" key="2">
    <source>
        <dbReference type="ARBA" id="ARBA00011738"/>
    </source>
</evidence>
<dbReference type="InterPro" id="IPR006183">
    <property type="entry name" value="Pgluconate_DH"/>
</dbReference>
<dbReference type="Proteomes" id="UP000063781">
    <property type="component" value="Chromosome"/>
</dbReference>
<dbReference type="InterPro" id="IPR013328">
    <property type="entry name" value="6PGD_dom2"/>
</dbReference>
<feature type="active site" description="Proton acceptor" evidence="6">
    <location>
        <position position="182"/>
    </location>
</feature>
<accession>A0A120JTJ5</accession>
<dbReference type="AlphaFoldDB" id="A0A120JTJ5"/>
<comment type="function">
    <text evidence="5">Catalyzes the oxidative decarboxylation of 6-phosphogluconate to ribulose 5-phosphate and CO(2), with concomitant reduction of NADP to NADPH.</text>
</comment>
<sequence length="472" mass="52557">MNKNDIGVIGMAVMGSNLALNIRDHGYEVAIYNRTTSVAEKVIEENPDAGLHMYKDIQDFVDSLSSPRKIILMVQAGRAVDLVIDQLLPLLDENDIIMDGGNSFFKDTIRRYHAVTEKKLRYLGVGISGGEEGARFGPSIMPGGSLDAYQEVASILTDISAKKDGEPCCVYLGDNGAGHYVKMVHNGIEYADMQLIAESYALLKHVGGLTNEELHYVFETWNNGELDSFLIEITAQIFKTIDPETGKHLVDVILDRAGQKGTGKWTAEEALNTGTDASLLASSVFSRFMSSQKDIRTKASDMLKFNGKNVHPEDKNAFVESVRKALYASKIIAYAQGFDLMRHASKEYGWTLHYGEIAKIFREGCIIRAKFLNKITDAYTTNPELENLLFDASFNQSVYNYQPELRNVLSLAIQNGISVPAFTNALSYYDAIRTKDSSANLIQAQRDLFGAHTFERTDKEGTFHFEWSDSNE</sequence>
<dbReference type="NCBIfam" id="TIGR00873">
    <property type="entry name" value="gnd"/>
    <property type="match status" value="1"/>
</dbReference>
<dbReference type="Pfam" id="PF00393">
    <property type="entry name" value="6PGD"/>
    <property type="match status" value="1"/>
</dbReference>
<dbReference type="FunFam" id="1.10.1040.10:FF:000002">
    <property type="entry name" value="6-phosphogluconate dehydrogenase, decarboxylating"/>
    <property type="match status" value="1"/>
</dbReference>
<dbReference type="PRINTS" id="PR00076">
    <property type="entry name" value="6PGDHDRGNASE"/>
</dbReference>
<dbReference type="InterPro" id="IPR006184">
    <property type="entry name" value="6PGdom_BS"/>
</dbReference>
<feature type="binding site" description="in other chain" evidence="7">
    <location>
        <position position="102"/>
    </location>
    <ligand>
        <name>substrate</name>
        <note>ligand shared between dimeric partners</note>
    </ligand>
</feature>
<gene>
    <name evidence="11" type="ORF">AOC36_03440</name>
</gene>
<feature type="binding site" evidence="7">
    <location>
        <position position="452"/>
    </location>
    <ligand>
        <name>substrate</name>
        <note>ligand shared between dimeric partners</note>
    </ligand>
</feature>
<dbReference type="InterPro" id="IPR036291">
    <property type="entry name" value="NAD(P)-bd_dom_sf"/>
</dbReference>
<dbReference type="Pfam" id="PF03446">
    <property type="entry name" value="NAD_binding_2"/>
    <property type="match status" value="1"/>
</dbReference>
<reference evidence="11 12" key="1">
    <citation type="submission" date="2015-10" db="EMBL/GenBank/DDBJ databases">
        <title>Erysipelothrix larvae sp. LV19 isolated from the larval gut of the rhinoceros beetle, Trypoxylus dichotomus.</title>
        <authorList>
            <person name="Lim S."/>
            <person name="Kim B.-C."/>
        </authorList>
    </citation>
    <scope>NUCLEOTIDE SEQUENCE [LARGE SCALE GENOMIC DNA]</scope>
    <source>
        <strain evidence="11 12">LV19</strain>
    </source>
</reference>
<dbReference type="Gene3D" id="1.10.1040.10">
    <property type="entry name" value="N-(1-d-carboxylethyl)-l-norvaline Dehydrogenase, domain 2"/>
    <property type="match status" value="1"/>
</dbReference>
<dbReference type="InterPro" id="IPR008927">
    <property type="entry name" value="6-PGluconate_DH-like_C_sf"/>
</dbReference>
<dbReference type="EC" id="1.1.1.44" evidence="5 9"/>
<dbReference type="EMBL" id="CP013213">
    <property type="protein sequence ID" value="AMC93062.1"/>
    <property type="molecule type" value="Genomic_DNA"/>
</dbReference>
<feature type="active site" description="Proton donor" evidence="6">
    <location>
        <position position="189"/>
    </location>
</feature>
<organism evidence="11 12">
    <name type="scientific">Erysipelothrix larvae</name>
    <dbReference type="NCBI Taxonomy" id="1514105"/>
    <lineage>
        <taxon>Bacteria</taxon>
        <taxon>Bacillati</taxon>
        <taxon>Bacillota</taxon>
        <taxon>Erysipelotrichia</taxon>
        <taxon>Erysipelotrichales</taxon>
        <taxon>Erysipelotrichaceae</taxon>
        <taxon>Erysipelothrix</taxon>
    </lineage>
</organism>
<feature type="binding site" description="in other chain" evidence="7">
    <location>
        <position position="287"/>
    </location>
    <ligand>
        <name>substrate</name>
        <note>ligand shared between dimeric partners</note>
    </ligand>
</feature>
<feature type="binding site" evidence="8">
    <location>
        <begin position="10"/>
        <end position="15"/>
    </location>
    <ligand>
        <name>NADP(+)</name>
        <dbReference type="ChEBI" id="CHEBI:58349"/>
    </ligand>
</feature>
<dbReference type="InterPro" id="IPR006115">
    <property type="entry name" value="6PGDH_NADP-bd"/>
</dbReference>
<evidence type="ECO:0000256" key="9">
    <source>
        <dbReference type="RuleBase" id="RU000485"/>
    </source>
</evidence>
<evidence type="ECO:0000313" key="12">
    <source>
        <dbReference type="Proteomes" id="UP000063781"/>
    </source>
</evidence>
<dbReference type="SMART" id="SM01350">
    <property type="entry name" value="6PGD"/>
    <property type="match status" value="1"/>
</dbReference>
<dbReference type="RefSeq" id="WP_067631472.1">
    <property type="nucleotide sequence ID" value="NZ_CP013213.1"/>
</dbReference>
<dbReference type="SUPFAM" id="SSF51735">
    <property type="entry name" value="NAD(P)-binding Rossmann-fold domains"/>
    <property type="match status" value="1"/>
</dbReference>
<evidence type="ECO:0000256" key="6">
    <source>
        <dbReference type="PIRSR" id="PIRSR000109-1"/>
    </source>
</evidence>
<keyword evidence="5 9" id="KW-0570">Pentose shunt</keyword>
<dbReference type="SUPFAM" id="SSF48179">
    <property type="entry name" value="6-phosphogluconate dehydrogenase C-terminal domain-like"/>
    <property type="match status" value="1"/>
</dbReference>
<dbReference type="PIRSF" id="PIRSF000109">
    <property type="entry name" value="6PGD"/>
    <property type="match status" value="1"/>
</dbReference>
<feature type="binding site" description="in other chain" evidence="7">
    <location>
        <position position="260"/>
    </location>
    <ligand>
        <name>substrate</name>
        <note>ligand shared between dimeric partners</note>
    </ligand>
</feature>
<dbReference type="STRING" id="1514105.AOC36_03440"/>